<name>A0A6G0U0J6_APHGL</name>
<comment type="caution">
    <text evidence="2">The sequence shown here is derived from an EMBL/GenBank/DDBJ whole genome shotgun (WGS) entry which is preliminary data.</text>
</comment>
<organism evidence="2 3">
    <name type="scientific">Aphis glycines</name>
    <name type="common">Soybean aphid</name>
    <dbReference type="NCBI Taxonomy" id="307491"/>
    <lineage>
        <taxon>Eukaryota</taxon>
        <taxon>Metazoa</taxon>
        <taxon>Ecdysozoa</taxon>
        <taxon>Arthropoda</taxon>
        <taxon>Hexapoda</taxon>
        <taxon>Insecta</taxon>
        <taxon>Pterygota</taxon>
        <taxon>Neoptera</taxon>
        <taxon>Paraneoptera</taxon>
        <taxon>Hemiptera</taxon>
        <taxon>Sternorrhyncha</taxon>
        <taxon>Aphidomorpha</taxon>
        <taxon>Aphidoidea</taxon>
        <taxon>Aphididae</taxon>
        <taxon>Aphidini</taxon>
        <taxon>Aphis</taxon>
        <taxon>Aphis</taxon>
    </lineage>
</organism>
<keyword evidence="1" id="KW-0472">Membrane</keyword>
<dbReference type="AlphaFoldDB" id="A0A6G0U0J6"/>
<evidence type="ECO:0000313" key="3">
    <source>
        <dbReference type="Proteomes" id="UP000475862"/>
    </source>
</evidence>
<feature type="transmembrane region" description="Helical" evidence="1">
    <location>
        <begin position="46"/>
        <end position="65"/>
    </location>
</feature>
<evidence type="ECO:0000313" key="2">
    <source>
        <dbReference type="EMBL" id="KAE9541243.1"/>
    </source>
</evidence>
<protein>
    <submittedName>
        <fullName evidence="2">Uncharacterized protein</fullName>
    </submittedName>
</protein>
<gene>
    <name evidence="2" type="ORF">AGLY_004488</name>
</gene>
<accession>A0A6G0U0J6</accession>
<reference evidence="2 3" key="1">
    <citation type="submission" date="2019-08" db="EMBL/GenBank/DDBJ databases">
        <title>The genome of the soybean aphid Biotype 1, its phylome, world population structure and adaptation to the North American continent.</title>
        <authorList>
            <person name="Giordano R."/>
            <person name="Donthu R.K."/>
            <person name="Hernandez A.G."/>
            <person name="Wright C.L."/>
            <person name="Zimin A.V."/>
        </authorList>
    </citation>
    <scope>NUCLEOTIDE SEQUENCE [LARGE SCALE GENOMIC DNA]</scope>
    <source>
        <tissue evidence="2">Whole aphids</tissue>
    </source>
</reference>
<keyword evidence="1" id="KW-0812">Transmembrane</keyword>
<keyword evidence="1" id="KW-1133">Transmembrane helix</keyword>
<keyword evidence="3" id="KW-1185">Reference proteome</keyword>
<dbReference type="EMBL" id="VYZN01000013">
    <property type="protein sequence ID" value="KAE9541243.1"/>
    <property type="molecule type" value="Genomic_DNA"/>
</dbReference>
<proteinExistence type="predicted"/>
<dbReference type="Proteomes" id="UP000475862">
    <property type="component" value="Unassembled WGS sequence"/>
</dbReference>
<dbReference type="OrthoDB" id="6622829at2759"/>
<sequence>MYNTPLYNRCLVNHRNGCVKIKCFNDISFYTKKPILSGNGLSACSITYITYITFTVSIHFLFYILKLNFFSDIKCRIAQAKQAFYKKKHIFTANTVSFKTRKTLIKSFVWSIALYGAKTWTIYKAERRKIEACRITSERDRSLMNISLVENINGNNTLLSGNILLYRHTGTFLMTSMSTEKTNPFHQYFSDECVVGRVIVRPITSLRLTVKIVLEKYNLIKCIDFFCR</sequence>
<evidence type="ECO:0000256" key="1">
    <source>
        <dbReference type="SAM" id="Phobius"/>
    </source>
</evidence>